<dbReference type="Proteomes" id="UP000515158">
    <property type="component" value="Unplaced"/>
</dbReference>
<feature type="compositionally biased region" description="Low complexity" evidence="1">
    <location>
        <begin position="10"/>
        <end position="19"/>
    </location>
</feature>
<accession>A0A6P8YB25</accession>
<evidence type="ECO:0000313" key="3">
    <source>
        <dbReference type="RefSeq" id="XP_034233955.1"/>
    </source>
</evidence>
<dbReference type="RefSeq" id="XP_034233956.1">
    <property type="nucleotide sequence ID" value="XM_034378065.1"/>
</dbReference>
<keyword evidence="2" id="KW-1185">Reference proteome</keyword>
<dbReference type="AlphaFoldDB" id="A0A6P8YB25"/>
<dbReference type="RefSeq" id="XP_034233955.1">
    <property type="nucleotide sequence ID" value="XM_034378064.1"/>
</dbReference>
<reference evidence="3 4" key="1">
    <citation type="submission" date="2025-04" db="UniProtKB">
        <authorList>
            <consortium name="RefSeq"/>
        </authorList>
    </citation>
    <scope>IDENTIFICATION</scope>
    <source>
        <tissue evidence="3 4">Total insect</tissue>
    </source>
</reference>
<proteinExistence type="predicted"/>
<protein>
    <submittedName>
        <fullName evidence="3 4">Uncharacterized protein LOC117640987</fullName>
    </submittedName>
</protein>
<feature type="region of interest" description="Disordered" evidence="1">
    <location>
        <begin position="257"/>
        <end position="344"/>
    </location>
</feature>
<name>A0A6P8YB25_THRPL</name>
<feature type="region of interest" description="Disordered" evidence="1">
    <location>
        <begin position="219"/>
        <end position="243"/>
    </location>
</feature>
<dbReference type="OrthoDB" id="6421972at2759"/>
<gene>
    <name evidence="3 4" type="primary">LOC117640987</name>
</gene>
<dbReference type="GeneID" id="117640987"/>
<feature type="region of interest" description="Disordered" evidence="1">
    <location>
        <begin position="1"/>
        <end position="49"/>
    </location>
</feature>
<evidence type="ECO:0000256" key="1">
    <source>
        <dbReference type="SAM" id="MobiDB-lite"/>
    </source>
</evidence>
<dbReference type="KEGG" id="tpal:117640987"/>
<sequence>MARKPEGEELCPGELPDGPVGEGSRREGADDVEQPSAPTLEDAEVNLTPTTLEEALRTIKKLRDGQGGTPGAKPSKTAQQLLQWRRRALAYEETISRLARANQEQMSMLSGQLMLLKARLVRKQKDIGKMLVQREAVIQRQQRTIHLLQSRLQEAGVDAAADLDSPTGETNLDSLNDSDSAVIMEDGPGSDHEHSVYPRFRHYGEGGVTVARSVSDAVESPTAKWRQQQFQSQPQRGNGFNFLRRPEVLETVYSVEEDGEGEGGTANGTANAAAAGGSSTASAPGSEVGEYVILQERASSQPHSRRTSSQSYKGDSNSSIDDTPSVDDSSCSTMSAATGRQWGPCPGSPGVGCPVYGSLEVLTEPCDLAVARVAPNGGPNHVTTYNRVMSNHRSVTKPKDVKYKRINKAKSKSLEELRGRLRNWVDRGISSNNKFISLDQSYA</sequence>
<evidence type="ECO:0000313" key="4">
    <source>
        <dbReference type="RefSeq" id="XP_034233956.1"/>
    </source>
</evidence>
<organism evidence="3">
    <name type="scientific">Thrips palmi</name>
    <name type="common">Melon thrips</name>
    <dbReference type="NCBI Taxonomy" id="161013"/>
    <lineage>
        <taxon>Eukaryota</taxon>
        <taxon>Metazoa</taxon>
        <taxon>Ecdysozoa</taxon>
        <taxon>Arthropoda</taxon>
        <taxon>Hexapoda</taxon>
        <taxon>Insecta</taxon>
        <taxon>Pterygota</taxon>
        <taxon>Neoptera</taxon>
        <taxon>Paraneoptera</taxon>
        <taxon>Thysanoptera</taxon>
        <taxon>Terebrantia</taxon>
        <taxon>Thripoidea</taxon>
        <taxon>Thripidae</taxon>
        <taxon>Thrips</taxon>
    </lineage>
</organism>
<feature type="compositionally biased region" description="Polar residues" evidence="1">
    <location>
        <begin position="297"/>
        <end position="338"/>
    </location>
</feature>
<feature type="compositionally biased region" description="Low complexity" evidence="1">
    <location>
        <begin position="267"/>
        <end position="287"/>
    </location>
</feature>
<evidence type="ECO:0000313" key="2">
    <source>
        <dbReference type="Proteomes" id="UP000515158"/>
    </source>
</evidence>